<name>L0DIV7_SINAD</name>
<dbReference type="NCBIfam" id="NF033590">
    <property type="entry name" value="transpos_IS4_3"/>
    <property type="match status" value="1"/>
</dbReference>
<dbReference type="HOGENOM" id="CLU_045115_0_0_0"/>
<protein>
    <submittedName>
        <fullName evidence="3">Transposase family protein</fullName>
    </submittedName>
</protein>
<evidence type="ECO:0000313" key="4">
    <source>
        <dbReference type="Proteomes" id="UP000010798"/>
    </source>
</evidence>
<organism evidence="3 4">
    <name type="scientific">Singulisphaera acidiphila (strain ATCC BAA-1392 / DSM 18658 / VKM B-2454 / MOB10)</name>
    <dbReference type="NCBI Taxonomy" id="886293"/>
    <lineage>
        <taxon>Bacteria</taxon>
        <taxon>Pseudomonadati</taxon>
        <taxon>Planctomycetota</taxon>
        <taxon>Planctomycetia</taxon>
        <taxon>Isosphaerales</taxon>
        <taxon>Isosphaeraceae</taxon>
        <taxon>Singulisphaera</taxon>
    </lineage>
</organism>
<dbReference type="eggNOG" id="COG3385">
    <property type="taxonomic scope" value="Bacteria"/>
</dbReference>
<dbReference type="Proteomes" id="UP000010798">
    <property type="component" value="Chromosome"/>
</dbReference>
<sequence length="549" mass="61315">MSMNRSPEGATVRGVRLIQTVAPSGLRSAHLSRLFQGFHPYPYQEHSYRIQGFPPAFFGQSGIVNASLDPPAGLTARVKVPWLARMLIMSPTLTDPEAWAQANFAGADLGDKRRETRLIRLATQIAVDSSASLPKATGNWDDLRAAYRLLDSSAVNFRAIAEPHWRSIRETSPEMALILDDTTEIDFGCTRQIQGVGPVGTGTGQGFMIHSGLMVSHKDEVVYGLAGQILFHRKPVPKGESRTQRRKRDRESEVWGKLIELIGSPPQNTRWVHVMDRGSDDFEVYCRAQRQGVDWVGRVKSLHRRVQGADGLERPLQEELESAPQAGCFTLKLRARPGLSARTAKLTVTFVRATMLVPRQPADSLKGLDPQPIAQYVVCVREIDPPASVKEPIEWVLYTSLEVACLEDALQIISYYEKRWLIEEWHKALKSGCSVADHQLKASHRLEALTGLLSVVAVRLLQLKGIARSEPERPAIEVAPPKYVAVLRAFRRATEVLPWGAYQFFRELAKLGGFLGRKGDGEPGWQTIWRGWMKLQAMVQGAELDLRLE</sequence>
<keyword evidence="4" id="KW-1185">Reference proteome</keyword>
<dbReference type="InterPro" id="IPR012337">
    <property type="entry name" value="RNaseH-like_sf"/>
</dbReference>
<dbReference type="KEGG" id="saci:Sinac_4400"/>
<dbReference type="Pfam" id="PF14706">
    <property type="entry name" value="Tnp_DNA_bind"/>
    <property type="match status" value="1"/>
</dbReference>
<dbReference type="Gene3D" id="3.90.350.10">
    <property type="entry name" value="Transposase Inhibitor Protein From Tn5, Chain A, domain 1"/>
    <property type="match status" value="1"/>
</dbReference>
<dbReference type="InterPro" id="IPR054836">
    <property type="entry name" value="Tn5_transposase"/>
</dbReference>
<reference evidence="3 4" key="1">
    <citation type="submission" date="2012-02" db="EMBL/GenBank/DDBJ databases">
        <title>Complete sequence of chromosome of Singulisphaera acidiphila DSM 18658.</title>
        <authorList>
            <consortium name="US DOE Joint Genome Institute (JGI-PGF)"/>
            <person name="Lucas S."/>
            <person name="Copeland A."/>
            <person name="Lapidus A."/>
            <person name="Glavina del Rio T."/>
            <person name="Dalin E."/>
            <person name="Tice H."/>
            <person name="Bruce D."/>
            <person name="Goodwin L."/>
            <person name="Pitluck S."/>
            <person name="Peters L."/>
            <person name="Ovchinnikova G."/>
            <person name="Chertkov O."/>
            <person name="Kyrpides N."/>
            <person name="Mavromatis K."/>
            <person name="Ivanova N."/>
            <person name="Brettin T."/>
            <person name="Detter J.C."/>
            <person name="Han C."/>
            <person name="Larimer F."/>
            <person name="Land M."/>
            <person name="Hauser L."/>
            <person name="Markowitz V."/>
            <person name="Cheng J.-F."/>
            <person name="Hugenholtz P."/>
            <person name="Woyke T."/>
            <person name="Wu D."/>
            <person name="Tindall B."/>
            <person name="Pomrenke H."/>
            <person name="Brambilla E."/>
            <person name="Klenk H.-P."/>
            <person name="Eisen J.A."/>
        </authorList>
    </citation>
    <scope>NUCLEOTIDE SEQUENCE [LARGE SCALE GENOMIC DNA]</scope>
    <source>
        <strain evidence="4">ATCC BAA-1392 / DSM 18658 / VKM B-2454 / MOB10</strain>
    </source>
</reference>
<feature type="domain" description="Transposase Tn5-like N-terminal" evidence="2">
    <location>
        <begin position="97"/>
        <end position="155"/>
    </location>
</feature>
<dbReference type="SUPFAM" id="SSF53098">
    <property type="entry name" value="Ribonuclease H-like"/>
    <property type="match status" value="1"/>
</dbReference>
<dbReference type="InterPro" id="IPR038215">
    <property type="entry name" value="TN5-like_N_sf"/>
</dbReference>
<dbReference type="Pfam" id="PF02281">
    <property type="entry name" value="Dimer_Tnp_Tn5"/>
    <property type="match status" value="1"/>
</dbReference>
<dbReference type="InterPro" id="IPR003201">
    <property type="entry name" value="Transposase_Tn5"/>
</dbReference>
<evidence type="ECO:0000259" key="2">
    <source>
        <dbReference type="Pfam" id="PF14706"/>
    </source>
</evidence>
<evidence type="ECO:0000259" key="1">
    <source>
        <dbReference type="Pfam" id="PF02281"/>
    </source>
</evidence>
<dbReference type="Gene3D" id="1.10.740.10">
    <property type="entry name" value="Transferase Inhibitor Protein From Tn5, Chain"/>
    <property type="match status" value="1"/>
</dbReference>
<dbReference type="STRING" id="886293.Sinac_4400"/>
<dbReference type="InterPro" id="IPR047768">
    <property type="entry name" value="Tn5p-like"/>
</dbReference>
<dbReference type="PANTHER" id="PTHR37319">
    <property type="entry name" value="TRANSPOSASE"/>
    <property type="match status" value="1"/>
</dbReference>
<dbReference type="InterPro" id="IPR014737">
    <property type="entry name" value="Transposase_Tn5-like_C"/>
</dbReference>
<feature type="domain" description="Transposase Tn5 dimerisation" evidence="1">
    <location>
        <begin position="455"/>
        <end position="543"/>
    </location>
</feature>
<evidence type="ECO:0000313" key="3">
    <source>
        <dbReference type="EMBL" id="AGA28591.1"/>
    </source>
</evidence>
<proteinExistence type="predicted"/>
<dbReference type="PANTHER" id="PTHR37319:SF1">
    <property type="entry name" value="TRANSPOSASE TN5 DIMERISATION DOMAIN-CONTAINING PROTEIN"/>
    <property type="match status" value="1"/>
</dbReference>
<dbReference type="EMBL" id="CP003364">
    <property type="protein sequence ID" value="AGA28591.1"/>
    <property type="molecule type" value="Genomic_DNA"/>
</dbReference>
<dbReference type="InterPro" id="IPR014735">
    <property type="entry name" value="Transposase_Tn5-like_N"/>
</dbReference>
<dbReference type="AlphaFoldDB" id="L0DIV7"/>
<gene>
    <name evidence="3" type="ordered locus">Sinac_4400</name>
</gene>
<accession>L0DIV7</accession>
<dbReference type="Gene3D" id="1.10.246.40">
    <property type="entry name" value="Tn5 transposase, domain 1"/>
    <property type="match status" value="1"/>
</dbReference>